<comment type="caution">
    <text evidence="3">The sequence shown here is derived from an EMBL/GenBank/DDBJ whole genome shotgun (WGS) entry which is preliminary data.</text>
</comment>
<organism evidence="3 4">
    <name type="scientific">Frankia torreyi</name>
    <dbReference type="NCBI Taxonomy" id="1856"/>
    <lineage>
        <taxon>Bacteria</taxon>
        <taxon>Bacillati</taxon>
        <taxon>Actinomycetota</taxon>
        <taxon>Actinomycetes</taxon>
        <taxon>Frankiales</taxon>
        <taxon>Frankiaceae</taxon>
        <taxon>Frankia</taxon>
    </lineage>
</organism>
<gene>
    <name evidence="3" type="ORF">FF36_03858</name>
</gene>
<protein>
    <submittedName>
        <fullName evidence="3">2-oxohept-3-enedioate hydratase</fullName>
        <ecNumber evidence="3">4.2.1.-</ecNumber>
    </submittedName>
</protein>
<dbReference type="AlphaFoldDB" id="A0A0D8BCM1"/>
<dbReference type="InterPro" id="IPR036663">
    <property type="entry name" value="Fumarylacetoacetase_C_sf"/>
</dbReference>
<name>A0A0D8BCM1_9ACTN</name>
<dbReference type="GO" id="GO:0005737">
    <property type="term" value="C:cytoplasm"/>
    <property type="evidence" value="ECO:0007669"/>
    <property type="project" value="TreeGrafter"/>
</dbReference>
<dbReference type="PANTHER" id="PTHR30143:SF0">
    <property type="entry name" value="2-KETO-4-PENTENOATE HYDRATASE"/>
    <property type="match status" value="1"/>
</dbReference>
<dbReference type="PANTHER" id="PTHR30143">
    <property type="entry name" value="ACID HYDRATASE"/>
    <property type="match status" value="1"/>
</dbReference>
<evidence type="ECO:0000313" key="4">
    <source>
        <dbReference type="Proteomes" id="UP000032545"/>
    </source>
</evidence>
<reference evidence="4" key="1">
    <citation type="submission" date="2015-02" db="EMBL/GenBank/DDBJ databases">
        <title>Draft Genome of Frankia sp. CpI1-S.</title>
        <authorList>
            <person name="Oshone R.T."/>
            <person name="Ngom M."/>
            <person name="Ghodhbane-Gtari F."/>
            <person name="Gtari M."/>
            <person name="Morris K."/>
            <person name="Thomas K."/>
            <person name="Sen A."/>
            <person name="Tisa L.S."/>
        </authorList>
    </citation>
    <scope>NUCLEOTIDE SEQUENCE [LARGE SCALE GENOMIC DNA]</scope>
    <source>
        <strain evidence="4">CpI1-S</strain>
    </source>
</reference>
<dbReference type="RefSeq" id="WP_044886429.1">
    <property type="nucleotide sequence ID" value="NZ_JYFN01000031.1"/>
</dbReference>
<dbReference type="Pfam" id="PF01557">
    <property type="entry name" value="FAA_hydrolase"/>
    <property type="match status" value="1"/>
</dbReference>
<dbReference type="PATRIC" id="fig|1502723.3.peg.3533"/>
<dbReference type="FunFam" id="3.90.850.10:FF:000001">
    <property type="entry name" value="2-oxo-hepta-3-ene-1,7-dioic acid hydratase"/>
    <property type="match status" value="1"/>
</dbReference>
<dbReference type="EMBL" id="JYFN01000031">
    <property type="protein sequence ID" value="KJE21805.1"/>
    <property type="molecule type" value="Genomic_DNA"/>
</dbReference>
<dbReference type="Gene3D" id="3.90.850.10">
    <property type="entry name" value="Fumarylacetoacetase-like, C-terminal domain"/>
    <property type="match status" value="1"/>
</dbReference>
<keyword evidence="4" id="KW-1185">Reference proteome</keyword>
<keyword evidence="1 3" id="KW-0456">Lyase</keyword>
<dbReference type="InterPro" id="IPR050772">
    <property type="entry name" value="Hydratase-Decarb/MhpD_sf"/>
</dbReference>
<dbReference type="EC" id="4.2.1.-" evidence="3"/>
<reference evidence="3 4" key="2">
    <citation type="journal article" date="2016" name="Genome Announc.">
        <title>Permanent Draft Genome Sequences for Two Variants of Frankia sp. Strain CpI1, the First Frankia Strain Isolated from Root Nodules of Comptonia peregrina.</title>
        <authorList>
            <person name="Oshone R."/>
            <person name="Hurst S.G.IV."/>
            <person name="Abebe-Akele F."/>
            <person name="Simpson S."/>
            <person name="Morris K."/>
            <person name="Thomas W.K."/>
            <person name="Tisa L.S."/>
        </authorList>
    </citation>
    <scope>NUCLEOTIDE SEQUENCE [LARGE SCALE GENOMIC DNA]</scope>
    <source>
        <strain evidence="4">CpI1-S</strain>
    </source>
</reference>
<dbReference type="InterPro" id="IPR011234">
    <property type="entry name" value="Fumarylacetoacetase-like_C"/>
</dbReference>
<evidence type="ECO:0000256" key="1">
    <source>
        <dbReference type="ARBA" id="ARBA00023239"/>
    </source>
</evidence>
<feature type="domain" description="Fumarylacetoacetase-like C-terminal" evidence="2">
    <location>
        <begin position="101"/>
        <end position="267"/>
    </location>
</feature>
<dbReference type="Proteomes" id="UP000032545">
    <property type="component" value="Unassembled WGS sequence"/>
</dbReference>
<proteinExistence type="predicted"/>
<dbReference type="GO" id="GO:0008684">
    <property type="term" value="F:2-oxopent-4-enoate hydratase activity"/>
    <property type="evidence" value="ECO:0007669"/>
    <property type="project" value="TreeGrafter"/>
</dbReference>
<accession>A0A0D8BCM1</accession>
<dbReference type="GO" id="GO:0018817">
    <property type="term" value="F:2-oxo-hept-3-ene-1,7-dioate hydratase activity"/>
    <property type="evidence" value="ECO:0007669"/>
    <property type="project" value="InterPro"/>
</dbReference>
<dbReference type="OrthoDB" id="9792137at2"/>
<dbReference type="SUPFAM" id="SSF56529">
    <property type="entry name" value="FAH"/>
    <property type="match status" value="1"/>
</dbReference>
<evidence type="ECO:0000259" key="2">
    <source>
        <dbReference type="Pfam" id="PF01557"/>
    </source>
</evidence>
<dbReference type="NCBIfam" id="TIGR02312">
    <property type="entry name" value="HpaH"/>
    <property type="match status" value="1"/>
</dbReference>
<sequence length="268" mass="29085">MTLDPELVEDAAARLDEAERTLTPIPQLSLQYPDMTIEDAYAVQRAWTERKLAAGRELRGRKIGLTSRAMQQAVSITEPDYGAIYDDMFFDDSGVVPAGRFIRPRVEVELAFVLAEPLSGPGVTIYDVLDATRYVTPALEILDARVQMSDPATGHLRTIVDTISDNAADAGIVLGGRAVRPDEVDLRWVSALLYRNETIEESGVAAAVLNHPANGVAWLANKLAPYKVGLDPGQVILAGSFTRPVFARSGDTFHADYGPLGAITCRFA</sequence>
<evidence type="ECO:0000313" key="3">
    <source>
        <dbReference type="EMBL" id="KJE21805.1"/>
    </source>
</evidence>
<dbReference type="InterPro" id="IPR012690">
    <property type="entry name" value="HpcG"/>
</dbReference>